<dbReference type="SUPFAM" id="SSF51905">
    <property type="entry name" value="FAD/NAD(P)-binding domain"/>
    <property type="match status" value="1"/>
</dbReference>
<accession>A0A6S7DPZ4</accession>
<dbReference type="InterPro" id="IPR036188">
    <property type="entry name" value="FAD/NAD-bd_sf"/>
</dbReference>
<feature type="domain" description="FAD-dependent urate hydroxylase HpyO/Asp monooxygenase CreE-like FAD/NAD(P)-binding" evidence="1">
    <location>
        <begin position="11"/>
        <end position="165"/>
    </location>
</feature>
<dbReference type="Proteomes" id="UP000494203">
    <property type="component" value="Unassembled WGS sequence"/>
</dbReference>
<dbReference type="AlphaFoldDB" id="A0A6S7DPZ4"/>
<protein>
    <recommendedName>
        <fullName evidence="1">FAD-dependent urate hydroxylase HpyO/Asp monooxygenase CreE-like FAD/NAD(P)-binding domain-containing protein</fullName>
    </recommendedName>
</protein>
<organism evidence="2 3">
    <name type="scientific">Achromobacter pulmonis</name>
    <dbReference type="NCBI Taxonomy" id="1389932"/>
    <lineage>
        <taxon>Bacteria</taxon>
        <taxon>Pseudomonadati</taxon>
        <taxon>Pseudomonadota</taxon>
        <taxon>Betaproteobacteria</taxon>
        <taxon>Burkholderiales</taxon>
        <taxon>Alcaligenaceae</taxon>
        <taxon>Achromobacter</taxon>
    </lineage>
</organism>
<evidence type="ECO:0000313" key="2">
    <source>
        <dbReference type="EMBL" id="CAB3872672.1"/>
    </source>
</evidence>
<dbReference type="InterPro" id="IPR038732">
    <property type="entry name" value="HpyO/CreE_NAD-binding"/>
</dbReference>
<dbReference type="Pfam" id="PF13454">
    <property type="entry name" value="NAD_binding_9"/>
    <property type="match status" value="1"/>
</dbReference>
<reference evidence="2 3" key="1">
    <citation type="submission" date="2020-04" db="EMBL/GenBank/DDBJ databases">
        <authorList>
            <person name="De Canck E."/>
        </authorList>
    </citation>
    <scope>NUCLEOTIDE SEQUENCE [LARGE SCALE GENOMIC DNA]</scope>
    <source>
        <strain evidence="2 3">LMG 26788</strain>
    </source>
</reference>
<dbReference type="PANTHER" id="PTHR40254:SF1">
    <property type="entry name" value="BLR0577 PROTEIN"/>
    <property type="match status" value="1"/>
</dbReference>
<evidence type="ECO:0000313" key="3">
    <source>
        <dbReference type="Proteomes" id="UP000494203"/>
    </source>
</evidence>
<proteinExistence type="predicted"/>
<keyword evidence="3" id="KW-1185">Reference proteome</keyword>
<dbReference type="Gene3D" id="3.50.50.60">
    <property type="entry name" value="FAD/NAD(P)-binding domain"/>
    <property type="match status" value="1"/>
</dbReference>
<gene>
    <name evidence="2" type="ORF">LMG26788_02859</name>
</gene>
<name>A0A6S7DPZ4_9BURK</name>
<sequence length="470" mass="51483">MALSTMKQITIVGAGFSGSLTAVHLLRSATMPLHIRLVEKTANQVGKGLAYSATQICHLLNVPAGSMSALPDQPDHFLNWATANCRVEAPWVPEIAATAFLPRAWYGRYLTQVLQEAIATAPHRHAVEIVTDEVTCLVPAHQGHNITTHLGAHWHADLCVLALGNFAQTRPMEPAAAPNVCHRNPWAPHVLEALLQTRRCLLVGSGLTTLDLVVALRANHYTGRIHIASRRGLTPRRHRPYGQLAILESGALQGSNLRALVREVRQRIATHMAQGGDWRSVIDAMRPHNARLWQSLSLSDRKMFMRHVRPYWDNHRHRTAAQIDDIFRAALSDGSIVVHRARVTRHETDSTGGVIATLQRHGQPALPLEVDQIVYCTGPEPNLKQLDAPLLRQLFAQGCVQSNPIGFGLATNAKGALINATGQASPTLFTIGPPMKGHLWETTAVPELRVQAAALASTLLEQLERTSALH</sequence>
<dbReference type="InterPro" id="IPR052189">
    <property type="entry name" value="L-asp_N-monooxygenase_NS-form"/>
</dbReference>
<dbReference type="PANTHER" id="PTHR40254">
    <property type="entry name" value="BLR0577 PROTEIN"/>
    <property type="match status" value="1"/>
</dbReference>
<evidence type="ECO:0000259" key="1">
    <source>
        <dbReference type="Pfam" id="PF13454"/>
    </source>
</evidence>
<dbReference type="EMBL" id="CADIKZ010000007">
    <property type="protein sequence ID" value="CAB3872672.1"/>
    <property type="molecule type" value="Genomic_DNA"/>
</dbReference>